<feature type="transmembrane region" description="Helical" evidence="1">
    <location>
        <begin position="31"/>
        <end position="49"/>
    </location>
</feature>
<evidence type="ECO:0000313" key="4">
    <source>
        <dbReference type="Proteomes" id="UP000193420"/>
    </source>
</evidence>
<dbReference type="EMBL" id="FXAO01000002">
    <property type="protein sequence ID" value="SMG20608.1"/>
    <property type="molecule type" value="Genomic_DNA"/>
</dbReference>
<evidence type="ECO:0000259" key="2">
    <source>
        <dbReference type="SMART" id="SM00850"/>
    </source>
</evidence>
<proteinExistence type="predicted"/>
<dbReference type="AlphaFoldDB" id="A0A1X7IZZ8"/>
<organism evidence="3 4">
    <name type="scientific">Arenibacter troitsensis</name>
    <dbReference type="NCBI Taxonomy" id="188872"/>
    <lineage>
        <taxon>Bacteria</taxon>
        <taxon>Pseudomonadati</taxon>
        <taxon>Bacteroidota</taxon>
        <taxon>Flavobacteriia</taxon>
        <taxon>Flavobacteriales</taxon>
        <taxon>Flavobacteriaceae</taxon>
        <taxon>Arenibacter</taxon>
    </lineage>
</organism>
<feature type="transmembrane region" description="Helical" evidence="1">
    <location>
        <begin position="126"/>
        <end position="148"/>
    </location>
</feature>
<dbReference type="Proteomes" id="UP000193420">
    <property type="component" value="Unassembled WGS sequence"/>
</dbReference>
<accession>A0A1X7IZZ8</accession>
<dbReference type="Pfam" id="PF04397">
    <property type="entry name" value="LytTR"/>
    <property type="match status" value="1"/>
</dbReference>
<name>A0A1X7IZZ8_9FLAO</name>
<keyword evidence="1" id="KW-0472">Membrane</keyword>
<dbReference type="GO" id="GO:0003677">
    <property type="term" value="F:DNA binding"/>
    <property type="evidence" value="ECO:0007669"/>
    <property type="project" value="InterPro"/>
</dbReference>
<feature type="domain" description="HTH LytTR-type" evidence="2">
    <location>
        <begin position="185"/>
        <end position="287"/>
    </location>
</feature>
<keyword evidence="4" id="KW-1185">Reference proteome</keyword>
<evidence type="ECO:0000313" key="3">
    <source>
        <dbReference type="EMBL" id="SMG20608.1"/>
    </source>
</evidence>
<protein>
    <submittedName>
        <fullName evidence="3">Transcriptional regulator, LytTR family</fullName>
    </submittedName>
</protein>
<dbReference type="SMART" id="SM00850">
    <property type="entry name" value="LytTR"/>
    <property type="match status" value="1"/>
</dbReference>
<sequence length="293" mass="34630">MFLQAVQHMRKRIEAILKQEIPYLDSTRNKLLLIGFICLYSFIFINLYAPYNINKWGKNYYWEFVLIGFSVLIFTQFLLRTIFGPIRFKIYSLLPWGLMEMGIMAIIFEIAYSPSMRSLQELISEFLLTFWQIGLVVVVPYTLFLWYAQINQKLSFFKEEIQYNIKDTSTEGNSELLILHGENNKVVLAIKYNQLLYIKSAGNYLELFYFTGEKISKELIRMSFKELDEIISDPKVIRVHRSYMINTVYINSAKKTKKGYALNIQYIPEEKIPVSLGFKTEFEKILQPKKMSH</sequence>
<reference evidence="4" key="1">
    <citation type="submission" date="2017-04" db="EMBL/GenBank/DDBJ databases">
        <authorList>
            <person name="Varghese N."/>
            <person name="Submissions S."/>
        </authorList>
    </citation>
    <scope>NUCLEOTIDE SEQUENCE [LARGE SCALE GENOMIC DNA]</scope>
    <source>
        <strain evidence="4">DSM 19835</strain>
    </source>
</reference>
<feature type="transmembrane region" description="Helical" evidence="1">
    <location>
        <begin position="61"/>
        <end position="79"/>
    </location>
</feature>
<evidence type="ECO:0000256" key="1">
    <source>
        <dbReference type="SAM" id="Phobius"/>
    </source>
</evidence>
<gene>
    <name evidence="3" type="ORF">SAMN03080602_01328</name>
</gene>
<feature type="transmembrane region" description="Helical" evidence="1">
    <location>
        <begin position="91"/>
        <end position="114"/>
    </location>
</feature>
<keyword evidence="1" id="KW-0812">Transmembrane</keyword>
<dbReference type="Gene3D" id="2.40.50.1020">
    <property type="entry name" value="LytTr DNA-binding domain"/>
    <property type="match status" value="1"/>
</dbReference>
<dbReference type="InterPro" id="IPR007492">
    <property type="entry name" value="LytTR_DNA-bd_dom"/>
</dbReference>
<dbReference type="STRING" id="188872.SAMN03080602_01328"/>
<keyword evidence="1" id="KW-1133">Transmembrane helix</keyword>